<protein>
    <submittedName>
        <fullName evidence="1">Uncharacterized protein</fullName>
    </submittedName>
</protein>
<dbReference type="EMBL" id="QWLB01000004">
    <property type="protein sequence ID" value="RIH93612.1"/>
    <property type="molecule type" value="Genomic_DNA"/>
</dbReference>
<sequence>MHTTEFELLETLSQPVCPVCTLARREARTYLVGVFEDGINDPAVRDDWRARGGLCARHWREVREFDSVLLPATILLRDLLGSYLDHPSPVWKMPDCPACKREAEAEVRHFKALLGIPEATMLKALEDGPGFLCLRHLVQMPPGTLRNRFESRLISFLPELDELERKQDYRFSKEPLGNEKDSWLRAMRALGGEV</sequence>
<proteinExistence type="predicted"/>
<evidence type="ECO:0000313" key="1">
    <source>
        <dbReference type="EMBL" id="RIH93612.1"/>
    </source>
</evidence>
<comment type="caution">
    <text evidence="1">The sequence shown here is derived from an EMBL/GenBank/DDBJ whole genome shotgun (WGS) entry which is preliminary data.</text>
</comment>
<accession>A0A399FEP7</accession>
<dbReference type="RefSeq" id="WP_119355965.1">
    <property type="nucleotide sequence ID" value="NZ_BJXM01000009.1"/>
</dbReference>
<dbReference type="OrthoDB" id="34210at2"/>
<evidence type="ECO:0000313" key="2">
    <source>
        <dbReference type="Proteomes" id="UP000266178"/>
    </source>
</evidence>
<dbReference type="AlphaFoldDB" id="A0A399FEP7"/>
<dbReference type="Proteomes" id="UP000266178">
    <property type="component" value="Unassembled WGS sequence"/>
</dbReference>
<reference evidence="1 2" key="1">
    <citation type="submission" date="2018-08" db="EMBL/GenBank/DDBJ databases">
        <title>Meiothermus granaticius genome AF-68 sequencing project.</title>
        <authorList>
            <person name="Da Costa M.S."/>
            <person name="Albuquerque L."/>
            <person name="Raposo P."/>
            <person name="Froufe H.J.C."/>
            <person name="Barroso C.S."/>
            <person name="Egas C."/>
        </authorList>
    </citation>
    <scope>NUCLEOTIDE SEQUENCE [LARGE SCALE GENOMIC DNA]</scope>
    <source>
        <strain evidence="1 2">AF-68</strain>
    </source>
</reference>
<gene>
    <name evidence="1" type="ORF">Mgrana_00436</name>
</gene>
<organism evidence="1 2">
    <name type="scientific">Meiothermus granaticius NBRC 107808</name>
    <dbReference type="NCBI Taxonomy" id="1227551"/>
    <lineage>
        <taxon>Bacteria</taxon>
        <taxon>Thermotogati</taxon>
        <taxon>Deinococcota</taxon>
        <taxon>Deinococci</taxon>
        <taxon>Thermales</taxon>
        <taxon>Thermaceae</taxon>
        <taxon>Meiothermus</taxon>
    </lineage>
</organism>
<keyword evidence="2" id="KW-1185">Reference proteome</keyword>
<name>A0A399FEP7_9DEIN</name>